<dbReference type="EMBL" id="CH916372">
    <property type="protein sequence ID" value="EDV98700.1"/>
    <property type="molecule type" value="Genomic_DNA"/>
</dbReference>
<dbReference type="Pfam" id="PF05997">
    <property type="entry name" value="Nop52"/>
    <property type="match status" value="1"/>
</dbReference>
<dbReference type="HOGENOM" id="CLU_021225_0_0_1"/>
<feature type="compositionally biased region" description="Basic residues" evidence="5">
    <location>
        <begin position="1"/>
        <end position="12"/>
    </location>
</feature>
<evidence type="ECO:0000256" key="4">
    <source>
        <dbReference type="ARBA" id="ARBA00023242"/>
    </source>
</evidence>
<protein>
    <submittedName>
        <fullName evidence="6">GH13456</fullName>
    </submittedName>
</protein>
<evidence type="ECO:0000256" key="2">
    <source>
        <dbReference type="ARBA" id="ARBA00006374"/>
    </source>
</evidence>
<proteinExistence type="inferred from homology"/>
<keyword evidence="3" id="KW-0698">rRNA processing</keyword>
<organism evidence="7">
    <name type="scientific">Drosophila grimshawi</name>
    <name type="common">Hawaiian fruit fly</name>
    <name type="synonym">Idiomyia grimshawi</name>
    <dbReference type="NCBI Taxonomy" id="7222"/>
    <lineage>
        <taxon>Eukaryota</taxon>
        <taxon>Metazoa</taxon>
        <taxon>Ecdysozoa</taxon>
        <taxon>Arthropoda</taxon>
        <taxon>Hexapoda</taxon>
        <taxon>Insecta</taxon>
        <taxon>Pterygota</taxon>
        <taxon>Neoptera</taxon>
        <taxon>Endopterygota</taxon>
        <taxon>Diptera</taxon>
        <taxon>Brachycera</taxon>
        <taxon>Muscomorpha</taxon>
        <taxon>Ephydroidea</taxon>
        <taxon>Drosophilidae</taxon>
        <taxon>Drosophila</taxon>
        <taxon>Hawaiian Drosophila</taxon>
    </lineage>
</organism>
<dbReference type="KEGG" id="dgr:6566425"/>
<dbReference type="GO" id="GO:0006364">
    <property type="term" value="P:rRNA processing"/>
    <property type="evidence" value="ECO:0007669"/>
    <property type="project" value="UniProtKB-KW"/>
</dbReference>
<dbReference type="GO" id="GO:0005634">
    <property type="term" value="C:nucleus"/>
    <property type="evidence" value="ECO:0007669"/>
    <property type="project" value="UniProtKB-SubCell"/>
</dbReference>
<dbReference type="STRING" id="7222.B4JP70"/>
<keyword evidence="4" id="KW-0539">Nucleus</keyword>
<dbReference type="InParanoid" id="B4JP70"/>
<feature type="compositionally biased region" description="Low complexity" evidence="5">
    <location>
        <begin position="543"/>
        <end position="559"/>
    </location>
</feature>
<evidence type="ECO:0000256" key="3">
    <source>
        <dbReference type="ARBA" id="ARBA00022552"/>
    </source>
</evidence>
<gene>
    <name evidence="6" type="primary">Dgri\GH13456</name>
    <name evidence="6" type="ORF">Dgri_GH13456</name>
</gene>
<evidence type="ECO:0000256" key="5">
    <source>
        <dbReference type="SAM" id="MobiDB-lite"/>
    </source>
</evidence>
<feature type="region of interest" description="Disordered" evidence="5">
    <location>
        <begin position="1"/>
        <end position="30"/>
    </location>
</feature>
<dbReference type="eggNOG" id="KOG3911">
    <property type="taxonomic scope" value="Eukaryota"/>
</dbReference>
<evidence type="ECO:0000313" key="7">
    <source>
        <dbReference type="Proteomes" id="UP000001070"/>
    </source>
</evidence>
<dbReference type="PhylomeDB" id="B4JP70"/>
<comment type="similarity">
    <text evidence="2">Belongs to the RRP1 family.</text>
</comment>
<name>B4JP70_DROGR</name>
<feature type="compositionally biased region" description="Acidic residues" evidence="5">
    <location>
        <begin position="289"/>
        <end position="300"/>
    </location>
</feature>
<comment type="subcellular location">
    <subcellularLocation>
        <location evidence="1">Nucleus</location>
    </subcellularLocation>
</comment>
<evidence type="ECO:0000313" key="6">
    <source>
        <dbReference type="EMBL" id="EDV98700.1"/>
    </source>
</evidence>
<feature type="region of interest" description="Disordered" evidence="5">
    <location>
        <begin position="287"/>
        <end position="310"/>
    </location>
</feature>
<dbReference type="OrthoDB" id="2019504at2759"/>
<dbReference type="PANTHER" id="PTHR13026:SF0">
    <property type="entry name" value="RIBOSOMAL RNA PROCESSING 1B"/>
    <property type="match status" value="1"/>
</dbReference>
<dbReference type="OMA" id="PKSDYYR"/>
<dbReference type="PANTHER" id="PTHR13026">
    <property type="entry name" value="NNP-1 PROTEIN NOVEL NUCLEAR PROTEIN 1 NOP52"/>
    <property type="match status" value="1"/>
</dbReference>
<keyword evidence="7" id="KW-1185">Reference proteome</keyword>
<dbReference type="AlphaFoldDB" id="B4JP70"/>
<dbReference type="FunCoup" id="B4JP70">
    <property type="interactions" value="888"/>
</dbReference>
<dbReference type="SMR" id="B4JP70"/>
<dbReference type="InterPro" id="IPR010301">
    <property type="entry name" value="RRP1"/>
</dbReference>
<sequence length="694" mass="79321">MVTRKRSTKRSAHVAAIDQENESENDGASQPKVPKELLVIAQEVKIVRALACNDLTKRNRQIRKLRKWFQLRAVSSFPFNEDDFMRIWKGLYYNVWMSDKPLVQEDLAEQLAQMVDSFGGNTACSVAYFSAFMRTMCQEWFGIDQWRMDKFLMLVRRMLRYMLRVLKKSKWSPDLIQTFNTSMQQSVLADQPKSRGLTMHYMDVFFEELAKAANEEISAEQVNLFVRPFVHYMGTQRDAKLVAQCRTRVLNHLLYQSELGREYSEKYKAWKEMGFPSASIDDVEKLDSGFDEEEEEEGEEQQQQQQQPEAISLDPRAGNVDVLMPELPFNATCVLDELQTLLRNNEYNSKRRKGLRKIQHIFETYAGGEFPLGVRNMPKPEGTTMADLVEQKIAAADEFEETSFGTGRNLKKLSKSKRKRLLKSINFDEVDEDNFDEIISKAMSPKLQKQVKRNEKMRSSINNAWVIEDLEEEQEEVDDVSAEKIPKPNKIKPVKEQVKKAKKQLTPKAKEPKPKKKLSEQKSTAEEVTETAPVPVEVPPSTPASASASAPSVAAPAASTEEDMPKPSNGWNEPLQLGEEEYFVPSRMVQLKQANNKLLLNPLAASATTKTIVQRQKFATPQMPKSSGSKRVRIVTKCNSAYPKSDYYRQLKLSPQVPYDANRLPGKSALKPHVLPGPINPSYTKRKRLFNDTL</sequence>
<feature type="compositionally biased region" description="Basic and acidic residues" evidence="5">
    <location>
        <begin position="508"/>
        <end position="525"/>
    </location>
</feature>
<accession>B4JP70</accession>
<evidence type="ECO:0000256" key="1">
    <source>
        <dbReference type="ARBA" id="ARBA00004123"/>
    </source>
</evidence>
<dbReference type="GO" id="GO:0030688">
    <property type="term" value="C:preribosome, small subunit precursor"/>
    <property type="evidence" value="ECO:0007669"/>
    <property type="project" value="InterPro"/>
</dbReference>
<feature type="region of interest" description="Disordered" evidence="5">
    <location>
        <begin position="476"/>
        <end position="571"/>
    </location>
</feature>
<reference evidence="6 7" key="1">
    <citation type="journal article" date="2007" name="Nature">
        <title>Evolution of genes and genomes on the Drosophila phylogeny.</title>
        <authorList>
            <consortium name="Drosophila 12 Genomes Consortium"/>
            <person name="Clark A.G."/>
            <person name="Eisen M.B."/>
            <person name="Smith D.R."/>
            <person name="Bergman C.M."/>
            <person name="Oliver B."/>
            <person name="Markow T.A."/>
            <person name="Kaufman T.C."/>
            <person name="Kellis M."/>
            <person name="Gelbart W."/>
            <person name="Iyer V.N."/>
            <person name="Pollard D.A."/>
            <person name="Sackton T.B."/>
            <person name="Larracuente A.M."/>
            <person name="Singh N.D."/>
            <person name="Abad J.P."/>
            <person name="Abt D.N."/>
            <person name="Adryan B."/>
            <person name="Aguade M."/>
            <person name="Akashi H."/>
            <person name="Anderson W.W."/>
            <person name="Aquadro C.F."/>
            <person name="Ardell D.H."/>
            <person name="Arguello R."/>
            <person name="Artieri C.G."/>
            <person name="Barbash D.A."/>
            <person name="Barker D."/>
            <person name="Barsanti P."/>
            <person name="Batterham P."/>
            <person name="Batzoglou S."/>
            <person name="Begun D."/>
            <person name="Bhutkar A."/>
            <person name="Blanco E."/>
            <person name="Bosak S.A."/>
            <person name="Bradley R.K."/>
            <person name="Brand A.D."/>
            <person name="Brent M.R."/>
            <person name="Brooks A.N."/>
            <person name="Brown R.H."/>
            <person name="Butlin R.K."/>
            <person name="Caggese C."/>
            <person name="Calvi B.R."/>
            <person name="Bernardo de Carvalho A."/>
            <person name="Caspi A."/>
            <person name="Castrezana S."/>
            <person name="Celniker S.E."/>
            <person name="Chang J.L."/>
            <person name="Chapple C."/>
            <person name="Chatterji S."/>
            <person name="Chinwalla A."/>
            <person name="Civetta A."/>
            <person name="Clifton S.W."/>
            <person name="Comeron J.M."/>
            <person name="Costello J.C."/>
            <person name="Coyne J.A."/>
            <person name="Daub J."/>
            <person name="David R.G."/>
            <person name="Delcher A.L."/>
            <person name="Delehaunty K."/>
            <person name="Do C.B."/>
            <person name="Ebling H."/>
            <person name="Edwards K."/>
            <person name="Eickbush T."/>
            <person name="Evans J.D."/>
            <person name="Filipski A."/>
            <person name="Findeiss S."/>
            <person name="Freyhult E."/>
            <person name="Fulton L."/>
            <person name="Fulton R."/>
            <person name="Garcia A.C."/>
            <person name="Gardiner A."/>
            <person name="Garfield D.A."/>
            <person name="Garvin B.E."/>
            <person name="Gibson G."/>
            <person name="Gilbert D."/>
            <person name="Gnerre S."/>
            <person name="Godfrey J."/>
            <person name="Good R."/>
            <person name="Gotea V."/>
            <person name="Gravely B."/>
            <person name="Greenberg A.J."/>
            <person name="Griffiths-Jones S."/>
            <person name="Gross S."/>
            <person name="Guigo R."/>
            <person name="Gustafson E.A."/>
            <person name="Haerty W."/>
            <person name="Hahn M.W."/>
            <person name="Halligan D.L."/>
            <person name="Halpern A.L."/>
            <person name="Halter G.M."/>
            <person name="Han M.V."/>
            <person name="Heger A."/>
            <person name="Hillier L."/>
            <person name="Hinrichs A.S."/>
            <person name="Holmes I."/>
            <person name="Hoskins R.A."/>
            <person name="Hubisz M.J."/>
            <person name="Hultmark D."/>
            <person name="Huntley M.A."/>
            <person name="Jaffe D.B."/>
            <person name="Jagadeeshan S."/>
            <person name="Jeck W.R."/>
            <person name="Johnson J."/>
            <person name="Jones C.D."/>
            <person name="Jordan W.C."/>
            <person name="Karpen G.H."/>
            <person name="Kataoka E."/>
            <person name="Keightley P.D."/>
            <person name="Kheradpour P."/>
            <person name="Kirkness E.F."/>
            <person name="Koerich L.B."/>
            <person name="Kristiansen K."/>
            <person name="Kudrna D."/>
            <person name="Kulathinal R.J."/>
            <person name="Kumar S."/>
            <person name="Kwok R."/>
            <person name="Lander E."/>
            <person name="Langley C.H."/>
            <person name="Lapoint R."/>
            <person name="Lazzaro B.P."/>
            <person name="Lee S.J."/>
            <person name="Levesque L."/>
            <person name="Li R."/>
            <person name="Lin C.F."/>
            <person name="Lin M.F."/>
            <person name="Lindblad-Toh K."/>
            <person name="Llopart A."/>
            <person name="Long M."/>
            <person name="Low L."/>
            <person name="Lozovsky E."/>
            <person name="Lu J."/>
            <person name="Luo M."/>
            <person name="Machado C.A."/>
            <person name="Makalowski W."/>
            <person name="Marzo M."/>
            <person name="Matsuda M."/>
            <person name="Matzkin L."/>
            <person name="McAllister B."/>
            <person name="McBride C.S."/>
            <person name="McKernan B."/>
            <person name="McKernan K."/>
            <person name="Mendez-Lago M."/>
            <person name="Minx P."/>
            <person name="Mollenhauer M.U."/>
            <person name="Montooth K."/>
            <person name="Mount S.M."/>
            <person name="Mu X."/>
            <person name="Myers E."/>
            <person name="Negre B."/>
            <person name="Newfeld S."/>
            <person name="Nielsen R."/>
            <person name="Noor M.A."/>
            <person name="O'Grady P."/>
            <person name="Pachter L."/>
            <person name="Papaceit M."/>
            <person name="Parisi M.J."/>
            <person name="Parisi M."/>
            <person name="Parts L."/>
            <person name="Pedersen J.S."/>
            <person name="Pesole G."/>
            <person name="Phillippy A.M."/>
            <person name="Ponting C.P."/>
            <person name="Pop M."/>
            <person name="Porcelli D."/>
            <person name="Powell J.R."/>
            <person name="Prohaska S."/>
            <person name="Pruitt K."/>
            <person name="Puig M."/>
            <person name="Quesneville H."/>
            <person name="Ram K.R."/>
            <person name="Rand D."/>
            <person name="Rasmussen M.D."/>
            <person name="Reed L.K."/>
            <person name="Reenan R."/>
            <person name="Reily A."/>
            <person name="Remington K.A."/>
            <person name="Rieger T.T."/>
            <person name="Ritchie M.G."/>
            <person name="Robin C."/>
            <person name="Rogers Y.H."/>
            <person name="Rohde C."/>
            <person name="Rozas J."/>
            <person name="Rubenfield M.J."/>
            <person name="Ruiz A."/>
            <person name="Russo S."/>
            <person name="Salzberg S.L."/>
            <person name="Sanchez-Gracia A."/>
            <person name="Saranga D.J."/>
            <person name="Sato H."/>
            <person name="Schaeffer S.W."/>
            <person name="Schatz M.C."/>
            <person name="Schlenke T."/>
            <person name="Schwartz R."/>
            <person name="Segarra C."/>
            <person name="Singh R.S."/>
            <person name="Sirot L."/>
            <person name="Sirota M."/>
            <person name="Sisneros N.B."/>
            <person name="Smith C.D."/>
            <person name="Smith T.F."/>
            <person name="Spieth J."/>
            <person name="Stage D.E."/>
            <person name="Stark A."/>
            <person name="Stephan W."/>
            <person name="Strausberg R.L."/>
            <person name="Strempel S."/>
            <person name="Sturgill D."/>
            <person name="Sutton G."/>
            <person name="Sutton G.G."/>
            <person name="Tao W."/>
            <person name="Teichmann S."/>
            <person name="Tobari Y.N."/>
            <person name="Tomimura Y."/>
            <person name="Tsolas J.M."/>
            <person name="Valente V.L."/>
            <person name="Venter E."/>
            <person name="Venter J.C."/>
            <person name="Vicario S."/>
            <person name="Vieira F.G."/>
            <person name="Vilella A.J."/>
            <person name="Villasante A."/>
            <person name="Walenz B."/>
            <person name="Wang J."/>
            <person name="Wasserman M."/>
            <person name="Watts T."/>
            <person name="Wilson D."/>
            <person name="Wilson R.K."/>
            <person name="Wing R.A."/>
            <person name="Wolfner M.F."/>
            <person name="Wong A."/>
            <person name="Wong G.K."/>
            <person name="Wu C.I."/>
            <person name="Wu G."/>
            <person name="Yamamoto D."/>
            <person name="Yang H.P."/>
            <person name="Yang S.P."/>
            <person name="Yorke J.A."/>
            <person name="Yoshida K."/>
            <person name="Zdobnov E."/>
            <person name="Zhang P."/>
            <person name="Zhang Y."/>
            <person name="Zimin A.V."/>
            <person name="Baldwin J."/>
            <person name="Abdouelleil A."/>
            <person name="Abdulkadir J."/>
            <person name="Abebe A."/>
            <person name="Abera B."/>
            <person name="Abreu J."/>
            <person name="Acer S.C."/>
            <person name="Aftuck L."/>
            <person name="Alexander A."/>
            <person name="An P."/>
            <person name="Anderson E."/>
            <person name="Anderson S."/>
            <person name="Arachi H."/>
            <person name="Azer M."/>
            <person name="Bachantsang P."/>
            <person name="Barry A."/>
            <person name="Bayul T."/>
            <person name="Berlin A."/>
            <person name="Bessette D."/>
            <person name="Bloom T."/>
            <person name="Blye J."/>
            <person name="Boguslavskiy L."/>
            <person name="Bonnet C."/>
            <person name="Boukhgalter B."/>
            <person name="Bourzgui I."/>
            <person name="Brown A."/>
            <person name="Cahill P."/>
            <person name="Channer S."/>
            <person name="Cheshatsang Y."/>
            <person name="Chuda L."/>
            <person name="Citroen M."/>
            <person name="Collymore A."/>
            <person name="Cooke P."/>
            <person name="Costello M."/>
            <person name="D'Aco K."/>
            <person name="Daza R."/>
            <person name="De Haan G."/>
            <person name="DeGray S."/>
            <person name="DeMaso C."/>
            <person name="Dhargay N."/>
            <person name="Dooley K."/>
            <person name="Dooley E."/>
            <person name="Doricent M."/>
            <person name="Dorje P."/>
            <person name="Dorjee K."/>
            <person name="Dupes A."/>
            <person name="Elong R."/>
            <person name="Falk J."/>
            <person name="Farina A."/>
            <person name="Faro S."/>
            <person name="Ferguson D."/>
            <person name="Fisher S."/>
            <person name="Foley C.D."/>
            <person name="Franke A."/>
            <person name="Friedrich D."/>
            <person name="Gadbois L."/>
            <person name="Gearin G."/>
            <person name="Gearin C.R."/>
            <person name="Giannoukos G."/>
            <person name="Goode T."/>
            <person name="Graham J."/>
            <person name="Grandbois E."/>
            <person name="Grewal S."/>
            <person name="Gyaltsen K."/>
            <person name="Hafez N."/>
            <person name="Hagos B."/>
            <person name="Hall J."/>
            <person name="Henson C."/>
            <person name="Hollinger A."/>
            <person name="Honan T."/>
            <person name="Huard M.D."/>
            <person name="Hughes L."/>
            <person name="Hurhula B."/>
            <person name="Husby M.E."/>
            <person name="Kamat A."/>
            <person name="Kanga B."/>
            <person name="Kashin S."/>
            <person name="Khazanovich D."/>
            <person name="Kisner P."/>
            <person name="Lance K."/>
            <person name="Lara M."/>
            <person name="Lee W."/>
            <person name="Lennon N."/>
            <person name="Letendre F."/>
            <person name="LeVine R."/>
            <person name="Lipovsky A."/>
            <person name="Liu X."/>
            <person name="Liu J."/>
            <person name="Liu S."/>
            <person name="Lokyitsang T."/>
            <person name="Lokyitsang Y."/>
            <person name="Lubonja R."/>
            <person name="Lui A."/>
            <person name="MacDonald P."/>
            <person name="Magnisalis V."/>
            <person name="Maru K."/>
            <person name="Matthews C."/>
            <person name="McCusker W."/>
            <person name="McDonough S."/>
            <person name="Mehta T."/>
            <person name="Meldrim J."/>
            <person name="Meneus L."/>
            <person name="Mihai O."/>
            <person name="Mihalev A."/>
            <person name="Mihova T."/>
            <person name="Mittelman R."/>
            <person name="Mlenga V."/>
            <person name="Montmayeur A."/>
            <person name="Mulrain L."/>
            <person name="Navidi A."/>
            <person name="Naylor J."/>
            <person name="Negash T."/>
            <person name="Nguyen T."/>
            <person name="Nguyen N."/>
            <person name="Nicol R."/>
            <person name="Norbu C."/>
            <person name="Norbu N."/>
            <person name="Novod N."/>
            <person name="O'Neill B."/>
            <person name="Osman S."/>
            <person name="Markiewicz E."/>
            <person name="Oyono O.L."/>
            <person name="Patti C."/>
            <person name="Phunkhang P."/>
            <person name="Pierre F."/>
            <person name="Priest M."/>
            <person name="Raghuraman S."/>
            <person name="Rege F."/>
            <person name="Reyes R."/>
            <person name="Rise C."/>
            <person name="Rogov P."/>
            <person name="Ross K."/>
            <person name="Ryan E."/>
            <person name="Settipalli S."/>
            <person name="Shea T."/>
            <person name="Sherpa N."/>
            <person name="Shi L."/>
            <person name="Shih D."/>
            <person name="Sparrow T."/>
            <person name="Spaulding J."/>
            <person name="Stalker J."/>
            <person name="Stange-Thomann N."/>
            <person name="Stavropoulos S."/>
            <person name="Stone C."/>
            <person name="Strader C."/>
            <person name="Tesfaye S."/>
            <person name="Thomson T."/>
            <person name="Thoulutsang Y."/>
            <person name="Thoulutsang D."/>
            <person name="Topham K."/>
            <person name="Topping I."/>
            <person name="Tsamla T."/>
            <person name="Vassiliev H."/>
            <person name="Vo A."/>
            <person name="Wangchuk T."/>
            <person name="Wangdi T."/>
            <person name="Weiand M."/>
            <person name="Wilkinson J."/>
            <person name="Wilson A."/>
            <person name="Yadav S."/>
            <person name="Young G."/>
            <person name="Yu Q."/>
            <person name="Zembek L."/>
            <person name="Zhong D."/>
            <person name="Zimmer A."/>
            <person name="Zwirko Z."/>
            <person name="Jaffe D.B."/>
            <person name="Alvarez P."/>
            <person name="Brockman W."/>
            <person name="Butler J."/>
            <person name="Chin C."/>
            <person name="Gnerre S."/>
            <person name="Grabherr M."/>
            <person name="Kleber M."/>
            <person name="Mauceli E."/>
            <person name="MacCallum I."/>
        </authorList>
    </citation>
    <scope>NUCLEOTIDE SEQUENCE [LARGE SCALE GENOMIC DNA]</scope>
    <source>
        <strain evidence="7">Tucson 15287-2541.00</strain>
    </source>
</reference>
<dbReference type="Proteomes" id="UP000001070">
    <property type="component" value="Unassembled WGS sequence"/>
</dbReference>